<evidence type="ECO:0000313" key="1">
    <source>
        <dbReference type="EMBL" id="OXA38700.1"/>
    </source>
</evidence>
<name>A0A226D0X3_FOLCA</name>
<accession>A0A226D0X3</accession>
<evidence type="ECO:0000313" key="2">
    <source>
        <dbReference type="Proteomes" id="UP000198287"/>
    </source>
</evidence>
<dbReference type="EMBL" id="LNIX01000044">
    <property type="protein sequence ID" value="OXA38700.1"/>
    <property type="molecule type" value="Genomic_DNA"/>
</dbReference>
<proteinExistence type="predicted"/>
<dbReference type="AlphaFoldDB" id="A0A226D0X3"/>
<dbReference type="Proteomes" id="UP000198287">
    <property type="component" value="Unassembled WGS sequence"/>
</dbReference>
<keyword evidence="2" id="KW-1185">Reference proteome</keyword>
<organism evidence="1 2">
    <name type="scientific">Folsomia candida</name>
    <name type="common">Springtail</name>
    <dbReference type="NCBI Taxonomy" id="158441"/>
    <lineage>
        <taxon>Eukaryota</taxon>
        <taxon>Metazoa</taxon>
        <taxon>Ecdysozoa</taxon>
        <taxon>Arthropoda</taxon>
        <taxon>Hexapoda</taxon>
        <taxon>Collembola</taxon>
        <taxon>Entomobryomorpha</taxon>
        <taxon>Isotomoidea</taxon>
        <taxon>Isotomidae</taxon>
        <taxon>Proisotominae</taxon>
        <taxon>Folsomia</taxon>
    </lineage>
</organism>
<reference evidence="1 2" key="1">
    <citation type="submission" date="2015-12" db="EMBL/GenBank/DDBJ databases">
        <title>The genome of Folsomia candida.</title>
        <authorList>
            <person name="Faddeeva A."/>
            <person name="Derks M.F."/>
            <person name="Anvar Y."/>
            <person name="Smit S."/>
            <person name="Van Straalen N."/>
            <person name="Roelofs D."/>
        </authorList>
    </citation>
    <scope>NUCLEOTIDE SEQUENCE [LARGE SCALE GENOMIC DNA]</scope>
    <source>
        <strain evidence="1 2">VU population</strain>
        <tissue evidence="1">Whole body</tissue>
    </source>
</reference>
<comment type="caution">
    <text evidence="1">The sequence shown here is derived from an EMBL/GenBank/DDBJ whole genome shotgun (WGS) entry which is preliminary data.</text>
</comment>
<feature type="non-terminal residue" evidence="1">
    <location>
        <position position="1"/>
    </location>
</feature>
<sequence length="263" mass="28714">APSEIKDWLPYVTAAASGIFEIGKNIHAGYQFDRAVDSGKKCTGSVSTIMKVGAAAEMLALAVQFWRLREFTKLTGRATNLRDESREKLKQAVQLMGEAEKLIKGFESFYKVEGKKVNIWQMNKATRAIYTILDTIKDCIIGLEFRVGNQILQLKGTGIFLDSLSSIAFGGLSMVSSGLAMSMGNPVLGLVGLGVGLSRVFMGGIGIAAYDASLDLIKELEVELAKILKLGLEYKELKDKFEKLVDSIDTRDEDGDECVITVK</sequence>
<protein>
    <submittedName>
        <fullName evidence="1">Uncharacterized protein</fullName>
    </submittedName>
</protein>
<gene>
    <name evidence="1" type="ORF">Fcan01_26590</name>
</gene>